<keyword evidence="2" id="KW-0143">Chaperone</keyword>
<evidence type="ECO:0000256" key="3">
    <source>
        <dbReference type="SAM" id="MobiDB-lite"/>
    </source>
</evidence>
<evidence type="ECO:0000256" key="2">
    <source>
        <dbReference type="ARBA" id="ARBA00023186"/>
    </source>
</evidence>
<evidence type="ECO:0000313" key="5">
    <source>
        <dbReference type="Proteomes" id="UP000033140"/>
    </source>
</evidence>
<dbReference type="GO" id="GO:0007023">
    <property type="term" value="P:post-chaperonin tubulin folding pathway"/>
    <property type="evidence" value="ECO:0007669"/>
    <property type="project" value="InterPro"/>
</dbReference>
<sequence length="424" mass="45919">MKRWTHKTSFFRYSNEITRPRKKQITPPNIFLSRQHQDESKQKSCLHLETTGSTTTTSTLELAALGADERLLALVGTHTEVLDSLTGVLRTTEQQGVGTSGGTHSELVKSQTLTTGLQDPSTGSSGETEGSNGELRDLEETDIVSDGTDQDNSLVLLAGGGAGDLGEGNRRAVDLGHKETLENNAVEGRVGTARKEAVKLDQELDVNVVALGGGAVTVLDVVPLDVDTLQTGGAESVFREVRAQPDPKSIDPSNSIRRQTRQEIKANASSKHQRRVSHSPSPQPTTVRTIAAVELCCAVQTGVSNHTQLSRILEENMSSSLRSLTIKTNALKRIVKEKGSYVKEAHHQKERVEKMRAENADEYELRAQEKVLVDCDQMVPETQKRLETAVEDLKQLIASGDPAFEGTAELEAAKAAVADAEKTA</sequence>
<dbReference type="Gene3D" id="1.20.58.90">
    <property type="match status" value="1"/>
</dbReference>
<protein>
    <submittedName>
        <fullName evidence="4">Uncharacterized protein</fullName>
    </submittedName>
</protein>
<dbReference type="SUPFAM" id="SSF46988">
    <property type="entry name" value="Tubulin chaperone cofactor A"/>
    <property type="match status" value="1"/>
</dbReference>
<keyword evidence="5" id="KW-1185">Reference proteome</keyword>
<dbReference type="InterPro" id="IPR036126">
    <property type="entry name" value="TBCA_sf"/>
</dbReference>
<name>A0A0E9NKK1_SAICN</name>
<accession>A0A0E9NKK1</accession>
<evidence type="ECO:0000256" key="1">
    <source>
        <dbReference type="ARBA" id="ARBA00006806"/>
    </source>
</evidence>
<feature type="region of interest" description="Disordered" evidence="3">
    <location>
        <begin position="112"/>
        <end position="136"/>
    </location>
</feature>
<proteinExistence type="inferred from homology"/>
<dbReference type="GO" id="GO:0007021">
    <property type="term" value="P:tubulin complex assembly"/>
    <property type="evidence" value="ECO:0007669"/>
    <property type="project" value="InterPro"/>
</dbReference>
<organism evidence="4 5">
    <name type="scientific">Saitoella complicata (strain BCRC 22490 / CBS 7301 / JCM 7358 / NBRC 10748 / NRRL Y-17804)</name>
    <dbReference type="NCBI Taxonomy" id="698492"/>
    <lineage>
        <taxon>Eukaryota</taxon>
        <taxon>Fungi</taxon>
        <taxon>Dikarya</taxon>
        <taxon>Ascomycota</taxon>
        <taxon>Taphrinomycotina</taxon>
        <taxon>Taphrinomycotina incertae sedis</taxon>
        <taxon>Saitoella</taxon>
    </lineage>
</organism>
<reference evidence="4 5" key="2">
    <citation type="journal article" date="2014" name="J. Gen. Appl. Microbiol.">
        <title>The early diverging ascomycetous budding yeast Saitoella complicata has three histone deacetylases belonging to the Clr6, Hos2, and Rpd3 lineages.</title>
        <authorList>
            <person name="Nishida H."/>
            <person name="Matsumoto T."/>
            <person name="Kondo S."/>
            <person name="Hamamoto M."/>
            <person name="Yoshikawa H."/>
        </authorList>
    </citation>
    <scope>NUCLEOTIDE SEQUENCE [LARGE SCALE GENOMIC DNA]</scope>
    <source>
        <strain evidence="4 5">NRRL Y-17804</strain>
    </source>
</reference>
<feature type="region of interest" description="Disordered" evidence="3">
    <location>
        <begin position="242"/>
        <end position="285"/>
    </location>
</feature>
<feature type="compositionally biased region" description="Low complexity" evidence="3">
    <location>
        <begin position="121"/>
        <end position="133"/>
    </location>
</feature>
<dbReference type="EMBL" id="BACD03000027">
    <property type="protein sequence ID" value="GAO49925.1"/>
    <property type="molecule type" value="Genomic_DNA"/>
</dbReference>
<dbReference type="PANTHER" id="PTHR21500">
    <property type="entry name" value="TUBULIN-SPECIFIC CHAPERONE A"/>
    <property type="match status" value="1"/>
</dbReference>
<dbReference type="GO" id="GO:0005829">
    <property type="term" value="C:cytosol"/>
    <property type="evidence" value="ECO:0007669"/>
    <property type="project" value="TreeGrafter"/>
</dbReference>
<reference evidence="4 5" key="3">
    <citation type="journal article" date="2015" name="Genome Announc.">
        <title>Draft Genome Sequence of the Archiascomycetous Yeast Saitoella complicata.</title>
        <authorList>
            <person name="Yamauchi K."/>
            <person name="Kondo S."/>
            <person name="Hamamoto M."/>
            <person name="Takahashi Y."/>
            <person name="Ogura Y."/>
            <person name="Hayashi T."/>
            <person name="Nishida H."/>
        </authorList>
    </citation>
    <scope>NUCLEOTIDE SEQUENCE [LARGE SCALE GENOMIC DNA]</scope>
    <source>
        <strain evidence="4 5">NRRL Y-17804</strain>
    </source>
</reference>
<dbReference type="STRING" id="698492.A0A0E9NKK1"/>
<dbReference type="InterPro" id="IPR004226">
    <property type="entry name" value="TBCA"/>
</dbReference>
<comment type="caution">
    <text evidence="4">The sequence shown here is derived from an EMBL/GenBank/DDBJ whole genome shotgun (WGS) entry which is preliminary data.</text>
</comment>
<dbReference type="AlphaFoldDB" id="A0A0E9NKK1"/>
<dbReference type="Pfam" id="PF02970">
    <property type="entry name" value="TBCA"/>
    <property type="match status" value="1"/>
</dbReference>
<dbReference type="GO" id="GO:0015630">
    <property type="term" value="C:microtubule cytoskeleton"/>
    <property type="evidence" value="ECO:0007669"/>
    <property type="project" value="TreeGrafter"/>
</dbReference>
<dbReference type="PANTHER" id="PTHR21500:SF0">
    <property type="entry name" value="TUBULIN-SPECIFIC CHAPERONE A"/>
    <property type="match status" value="1"/>
</dbReference>
<gene>
    <name evidence="4" type="ORF">G7K_4061-t1</name>
</gene>
<dbReference type="GO" id="GO:0048487">
    <property type="term" value="F:beta-tubulin binding"/>
    <property type="evidence" value="ECO:0007669"/>
    <property type="project" value="InterPro"/>
</dbReference>
<reference evidence="4 5" key="1">
    <citation type="journal article" date="2011" name="J. Gen. Appl. Microbiol.">
        <title>Draft genome sequencing of the enigmatic yeast Saitoella complicata.</title>
        <authorList>
            <person name="Nishida H."/>
            <person name="Hamamoto M."/>
            <person name="Sugiyama J."/>
        </authorList>
    </citation>
    <scope>NUCLEOTIDE SEQUENCE [LARGE SCALE GENOMIC DNA]</scope>
    <source>
        <strain evidence="4 5">NRRL Y-17804</strain>
    </source>
</reference>
<comment type="similarity">
    <text evidence="1">Belongs to the TBCA family.</text>
</comment>
<evidence type="ECO:0000313" key="4">
    <source>
        <dbReference type="EMBL" id="GAO49925.1"/>
    </source>
</evidence>
<dbReference type="Proteomes" id="UP000033140">
    <property type="component" value="Unassembled WGS sequence"/>
</dbReference>